<dbReference type="Proteomes" id="UP000239007">
    <property type="component" value="Unassembled WGS sequence"/>
</dbReference>
<dbReference type="SUPFAM" id="SSF53756">
    <property type="entry name" value="UDP-Glycosyltransferase/glycogen phosphorylase"/>
    <property type="match status" value="1"/>
</dbReference>
<evidence type="ECO:0000313" key="2">
    <source>
        <dbReference type="EMBL" id="PQJ54749.1"/>
    </source>
</evidence>
<dbReference type="EMBL" id="MSCH01000003">
    <property type="protein sequence ID" value="PQJ54749.1"/>
    <property type="molecule type" value="Genomic_DNA"/>
</dbReference>
<keyword evidence="3" id="KW-1185">Reference proteome</keyword>
<name>A0A2S7UY98_9GAMM</name>
<evidence type="ECO:0000259" key="1">
    <source>
        <dbReference type="Pfam" id="PF00534"/>
    </source>
</evidence>
<feature type="domain" description="Glycosyl transferase family 1" evidence="1">
    <location>
        <begin position="207"/>
        <end position="364"/>
    </location>
</feature>
<sequence length="394" mass="44852">MKIAIFVDDYLPESTKVAAKMISDLAREYLVQGHNVTVFVPSSKIKQGKVESIIDGVNVVFFKNGEVKHPNKIKRAINEFTLSYTAWFRLKVFFKANPQDLIIYYSPSIFFGELVRRLKVLWQCDSYLILRDIFPSWAVEQGHIKEGSIIHRFFSFFEIKNYEAASVIGLQSNKNKEMFDSRFLGKYKTECLYNWAELVEPLPSNNNIRDIYNLHDKIIYFYGGNMGTAQDMMNLVRLAHSMKKYENAFFLFVGAGDEVLMMQNSINELGLTNALILPSVNQVEFLEILSACDIGMFTLSQNHTSHNFPGKILAYIQQNKAVLGSVNQGNDIIDLFDKYSGGYLTVNGDDDILLKNAIKLLELNNRILVVKNASAILKNEFSVRTAALKIASIR</sequence>
<dbReference type="CDD" id="cd03794">
    <property type="entry name" value="GT4_WbuB-like"/>
    <property type="match status" value="1"/>
</dbReference>
<reference evidence="2 3" key="1">
    <citation type="submission" date="2016-12" db="EMBL/GenBank/DDBJ databases">
        <title>Diversity of luminous bacteria.</title>
        <authorList>
            <person name="Yoshizawa S."/>
            <person name="Kogure K."/>
        </authorList>
    </citation>
    <scope>NUCLEOTIDE SEQUENCE [LARGE SCALE GENOMIC DNA]</scope>
    <source>
        <strain evidence="2 3">SA4-48</strain>
    </source>
</reference>
<dbReference type="AlphaFoldDB" id="A0A2S7UY98"/>
<dbReference type="InterPro" id="IPR001296">
    <property type="entry name" value="Glyco_trans_1"/>
</dbReference>
<dbReference type="GO" id="GO:0016757">
    <property type="term" value="F:glycosyltransferase activity"/>
    <property type="evidence" value="ECO:0007669"/>
    <property type="project" value="InterPro"/>
</dbReference>
<evidence type="ECO:0000313" key="3">
    <source>
        <dbReference type="Proteomes" id="UP000239007"/>
    </source>
</evidence>
<proteinExistence type="predicted"/>
<accession>A0A2S7UY98</accession>
<organism evidence="2 3">
    <name type="scientific">Psychrosphaera saromensis</name>
    <dbReference type="NCBI Taxonomy" id="716813"/>
    <lineage>
        <taxon>Bacteria</taxon>
        <taxon>Pseudomonadati</taxon>
        <taxon>Pseudomonadota</taxon>
        <taxon>Gammaproteobacteria</taxon>
        <taxon>Alteromonadales</taxon>
        <taxon>Pseudoalteromonadaceae</taxon>
        <taxon>Psychrosphaera</taxon>
    </lineage>
</organism>
<dbReference type="Gene3D" id="3.40.50.2000">
    <property type="entry name" value="Glycogen Phosphorylase B"/>
    <property type="match status" value="2"/>
</dbReference>
<dbReference type="RefSeq" id="WP_105053273.1">
    <property type="nucleotide sequence ID" value="NZ_BMYG01000001.1"/>
</dbReference>
<gene>
    <name evidence="2" type="ORF">BTO11_14555</name>
</gene>
<comment type="caution">
    <text evidence="2">The sequence shown here is derived from an EMBL/GenBank/DDBJ whole genome shotgun (WGS) entry which is preliminary data.</text>
</comment>
<protein>
    <recommendedName>
        <fullName evidence="1">Glycosyl transferase family 1 domain-containing protein</fullName>
    </recommendedName>
</protein>
<dbReference type="OrthoDB" id="9787293at2"/>
<dbReference type="Pfam" id="PF00534">
    <property type="entry name" value="Glycos_transf_1"/>
    <property type="match status" value="1"/>
</dbReference>